<evidence type="ECO:0000259" key="6">
    <source>
        <dbReference type="Pfam" id="PF05199"/>
    </source>
</evidence>
<dbReference type="PANTHER" id="PTHR42784:SF1">
    <property type="entry name" value="PYRANOSE 2-OXIDASE"/>
    <property type="match status" value="1"/>
</dbReference>
<dbReference type="Gene3D" id="3.50.50.60">
    <property type="entry name" value="FAD/NAD(P)-binding domain"/>
    <property type="match status" value="2"/>
</dbReference>
<gene>
    <name evidence="7" type="ORF">BDV41DRAFT_520236</name>
</gene>
<dbReference type="Proteomes" id="UP000325433">
    <property type="component" value="Unassembled WGS sequence"/>
</dbReference>
<sequence length="571" mass="62666">MEASLGSNDLDLVSQLSAKGRYDFVIVGSGVGGGILARLLVERNKSVLLIEKGRLLFSTHCLNTSRPSWQVGGIQGPSQDNDVVYNNVKRKVQTTSGSDPYVGGPVHCLGGRSSVWGLFAPRERESTLKKYFPERITKYLQETGYESAFNLMTNHSKGKPYNPKDPDFTGLEDVQNSVKKGLEAAISEFCKKTQNTKSPEPTGFEVAPIAAEFKSTHPYRFPQGAYSTIDALLNLAYAGNHRLTILMNTEALFVTYEKTGEKSRDCPAQQFKVKSLTIRALSTNRSVDIMANEGFILCAGTIETARIALLSGLQDINPLVGKGLTDHEIWGVRFNRERKSDAMKHPLKLQCEVSIGEPHDDEPNALLNVVVNANNYFGRSLNVYNPPTQNFDSGGKLEKAPNDILRGNPAEVSPNYDTVNVTLQFAAELLDTSEVLNFASRDPVIHAKRHIPRGDEECQKQMQCLATIIRNKILNTSEGIAPRLSLAGFGAVAHEVGTMRLEGPKTKDYVVDKEYHFKNFEDLYICDLSIFPVSPPANPTLTLAALAMQLADDLCPAGGGNPDIQSTKSKL</sequence>
<organism evidence="7 8">
    <name type="scientific">Aspergillus transmontanensis</name>
    <dbReference type="NCBI Taxonomy" id="1034304"/>
    <lineage>
        <taxon>Eukaryota</taxon>
        <taxon>Fungi</taxon>
        <taxon>Dikarya</taxon>
        <taxon>Ascomycota</taxon>
        <taxon>Pezizomycotina</taxon>
        <taxon>Eurotiomycetes</taxon>
        <taxon>Eurotiomycetidae</taxon>
        <taxon>Eurotiales</taxon>
        <taxon>Aspergillaceae</taxon>
        <taxon>Aspergillus</taxon>
        <taxon>Aspergillus subgen. Circumdati</taxon>
    </lineage>
</organism>
<feature type="domain" description="Glucose-methanol-choline oxidoreductase C-terminal" evidence="6">
    <location>
        <begin position="490"/>
        <end position="547"/>
    </location>
</feature>
<evidence type="ECO:0000256" key="4">
    <source>
        <dbReference type="ARBA" id="ARBA00022827"/>
    </source>
</evidence>
<dbReference type="PANTHER" id="PTHR42784">
    <property type="entry name" value="PYRANOSE 2-OXIDASE"/>
    <property type="match status" value="1"/>
</dbReference>
<proteinExistence type="inferred from homology"/>
<dbReference type="EMBL" id="ML738294">
    <property type="protein sequence ID" value="KAE8319577.1"/>
    <property type="molecule type" value="Genomic_DNA"/>
</dbReference>
<dbReference type="GO" id="GO:0016614">
    <property type="term" value="F:oxidoreductase activity, acting on CH-OH group of donors"/>
    <property type="evidence" value="ECO:0007669"/>
    <property type="project" value="InterPro"/>
</dbReference>
<evidence type="ECO:0000313" key="8">
    <source>
        <dbReference type="Proteomes" id="UP000325433"/>
    </source>
</evidence>
<comment type="cofactor">
    <cofactor evidence="1">
        <name>FAD</name>
        <dbReference type="ChEBI" id="CHEBI:57692"/>
    </cofactor>
</comment>
<dbReference type="AlphaFoldDB" id="A0A5N6WFC6"/>
<evidence type="ECO:0000256" key="1">
    <source>
        <dbReference type="ARBA" id="ARBA00001974"/>
    </source>
</evidence>
<accession>A0A5N6WFC6</accession>
<keyword evidence="8" id="KW-1185">Reference proteome</keyword>
<keyword evidence="4" id="KW-0274">FAD</keyword>
<reference evidence="8" key="1">
    <citation type="submission" date="2019-04" db="EMBL/GenBank/DDBJ databases">
        <title>Friends and foes A comparative genomics studyof 23 Aspergillus species from section Flavi.</title>
        <authorList>
            <consortium name="DOE Joint Genome Institute"/>
            <person name="Kjaerbolling I."/>
            <person name="Vesth T."/>
            <person name="Frisvad J.C."/>
            <person name="Nybo J.L."/>
            <person name="Theobald S."/>
            <person name="Kildgaard S."/>
            <person name="Isbrandt T."/>
            <person name="Kuo A."/>
            <person name="Sato A."/>
            <person name="Lyhne E.K."/>
            <person name="Kogle M.E."/>
            <person name="Wiebenga A."/>
            <person name="Kun R.S."/>
            <person name="Lubbers R.J."/>
            <person name="Makela M.R."/>
            <person name="Barry K."/>
            <person name="Chovatia M."/>
            <person name="Clum A."/>
            <person name="Daum C."/>
            <person name="Haridas S."/>
            <person name="He G."/>
            <person name="LaButti K."/>
            <person name="Lipzen A."/>
            <person name="Mondo S."/>
            <person name="Riley R."/>
            <person name="Salamov A."/>
            <person name="Simmons B.A."/>
            <person name="Magnuson J.K."/>
            <person name="Henrissat B."/>
            <person name="Mortensen U.H."/>
            <person name="Larsen T.O."/>
            <person name="Devries R.P."/>
            <person name="Grigoriev I.V."/>
            <person name="Machida M."/>
            <person name="Baker S.E."/>
            <person name="Andersen M.R."/>
        </authorList>
    </citation>
    <scope>NUCLEOTIDE SEQUENCE [LARGE SCALE GENOMIC DNA]</scope>
    <source>
        <strain evidence="8">CBS 130015</strain>
    </source>
</reference>
<evidence type="ECO:0000256" key="3">
    <source>
        <dbReference type="ARBA" id="ARBA00022630"/>
    </source>
</evidence>
<evidence type="ECO:0000313" key="7">
    <source>
        <dbReference type="EMBL" id="KAE8319577.1"/>
    </source>
</evidence>
<dbReference type="Pfam" id="PF05199">
    <property type="entry name" value="GMC_oxred_C"/>
    <property type="match status" value="1"/>
</dbReference>
<evidence type="ECO:0000256" key="5">
    <source>
        <dbReference type="ARBA" id="ARBA00023002"/>
    </source>
</evidence>
<dbReference type="SUPFAM" id="SSF51905">
    <property type="entry name" value="FAD/NAD(P)-binding domain"/>
    <property type="match status" value="1"/>
</dbReference>
<comment type="similarity">
    <text evidence="2">Belongs to the GMC oxidoreductase family.</text>
</comment>
<dbReference type="InterPro" id="IPR036188">
    <property type="entry name" value="FAD/NAD-bd_sf"/>
</dbReference>
<keyword evidence="5" id="KW-0560">Oxidoreductase</keyword>
<protein>
    <recommendedName>
        <fullName evidence="6">Glucose-methanol-choline oxidoreductase C-terminal domain-containing protein</fullName>
    </recommendedName>
</protein>
<dbReference type="InterPro" id="IPR007867">
    <property type="entry name" value="GMC_OxRtase_C"/>
</dbReference>
<name>A0A5N6WFC6_9EURO</name>
<evidence type="ECO:0000256" key="2">
    <source>
        <dbReference type="ARBA" id="ARBA00010790"/>
    </source>
</evidence>
<keyword evidence="3" id="KW-0285">Flavoprotein</keyword>
<dbReference type="InterPro" id="IPR051473">
    <property type="entry name" value="P2Ox-like"/>
</dbReference>